<feature type="transmembrane region" description="Helical" evidence="2">
    <location>
        <begin position="163"/>
        <end position="184"/>
    </location>
</feature>
<evidence type="ECO:0000313" key="3">
    <source>
        <dbReference type="EMBL" id="TGZ63224.1"/>
    </source>
</evidence>
<organism evidence="3 4">
    <name type="scientific">Opisthorchis felineus</name>
    <dbReference type="NCBI Taxonomy" id="147828"/>
    <lineage>
        <taxon>Eukaryota</taxon>
        <taxon>Metazoa</taxon>
        <taxon>Spiralia</taxon>
        <taxon>Lophotrochozoa</taxon>
        <taxon>Platyhelminthes</taxon>
        <taxon>Trematoda</taxon>
        <taxon>Digenea</taxon>
        <taxon>Opisthorchiida</taxon>
        <taxon>Opisthorchiata</taxon>
        <taxon>Opisthorchiidae</taxon>
        <taxon>Opisthorchis</taxon>
    </lineage>
</organism>
<feature type="transmembrane region" description="Helical" evidence="2">
    <location>
        <begin position="420"/>
        <end position="441"/>
    </location>
</feature>
<dbReference type="SUPFAM" id="SSF81321">
    <property type="entry name" value="Family A G protein-coupled receptor-like"/>
    <property type="match status" value="1"/>
</dbReference>
<reference evidence="3 4" key="1">
    <citation type="journal article" date="2019" name="BMC Genomics">
        <title>New insights from Opisthorchis felineus genome: update on genomics of the epidemiologically important liver flukes.</title>
        <authorList>
            <person name="Ershov N.I."/>
            <person name="Mordvinov V.A."/>
            <person name="Prokhortchouk E.B."/>
            <person name="Pakharukova M.Y."/>
            <person name="Gunbin K.V."/>
            <person name="Ustyantsev K."/>
            <person name="Genaev M.A."/>
            <person name="Blinov A.G."/>
            <person name="Mazur A."/>
            <person name="Boulygina E."/>
            <person name="Tsygankova S."/>
            <person name="Khrameeva E."/>
            <person name="Chekanov N."/>
            <person name="Fan G."/>
            <person name="Xiao A."/>
            <person name="Zhang H."/>
            <person name="Xu X."/>
            <person name="Yang H."/>
            <person name="Solovyev V."/>
            <person name="Lee S.M."/>
            <person name="Liu X."/>
            <person name="Afonnikov D.A."/>
            <person name="Skryabin K.G."/>
        </authorList>
    </citation>
    <scope>NUCLEOTIDE SEQUENCE [LARGE SCALE GENOMIC DNA]</scope>
    <source>
        <strain evidence="3">AK-0245</strain>
        <tissue evidence="3">Whole organism</tissue>
    </source>
</reference>
<proteinExistence type="predicted"/>
<dbReference type="EMBL" id="SJOL01007263">
    <property type="protein sequence ID" value="TGZ63224.1"/>
    <property type="molecule type" value="Genomic_DNA"/>
</dbReference>
<feature type="transmembrane region" description="Helical" evidence="2">
    <location>
        <begin position="495"/>
        <end position="517"/>
    </location>
</feature>
<name>A0A4V3SE52_OPIFE</name>
<evidence type="ECO:0000256" key="2">
    <source>
        <dbReference type="SAM" id="Phobius"/>
    </source>
</evidence>
<gene>
    <name evidence="3" type="ORF">CRM22_007046</name>
</gene>
<dbReference type="OrthoDB" id="6263941at2759"/>
<feature type="transmembrane region" description="Helical" evidence="2">
    <location>
        <begin position="347"/>
        <end position="367"/>
    </location>
</feature>
<feature type="transmembrane region" description="Helical" evidence="2">
    <location>
        <begin position="284"/>
        <end position="303"/>
    </location>
</feature>
<evidence type="ECO:0000313" key="4">
    <source>
        <dbReference type="Proteomes" id="UP000308267"/>
    </source>
</evidence>
<keyword evidence="2" id="KW-0472">Membrane</keyword>
<sequence length="656" mass="75120">MGRGGGRTRASGGTASQDGILTFQHLALNMTLAQFLISGFFEKDLLSYCANRLMDYSCTYWLDPSVVGITDTVDVYEVKPNRITGHTSAPEGEWTRYPSHFVSQAPDENPEELTLVRHLSEGDPIRGTFLGPVRLGRSPKLANLSTVYLLEYHRLPLNTAAKIIIPFLLLLACISNIFILRVSYKLSFRKLPIAIYFVYLSIFDQLDLLARGTDYLVEAYGGIRLFTAMQFVSRSSCQLLSMGHSAVRHLQSALLIGLSIDLCQWSAKPVRFWIRFRSEWTQNVALLAAILAIILDSQFLWTFDLSPSDITQLHGRPVQNIYQCGYSQTSTLSPLFLYYVWPIMDHLWGDVLPCLACTIAGIFSLICSDVRRRNLKKAKAVTQYWASRIQQNDRDQMTQVSCSVANRWINLDLIMETIRAFAMVVLTTGIFILPRCFYYLIKYALFSNDRLYRVPNIRNELGVDESEFHGQNALINRNQATRLQKYESSLEAIEFMLRCLGAVNTIVCAIILSYTMTPFRRELLVYREKIICLLRRSAPLNQGNRSFGTQRLHLIKDERRTIKVENKTKVTDSVAEPIIVKEYRRRDRENTDVKLRPEQNQITKLNNATGPNPRKLDKTQKYSSKVEPNFHVDSKKTDNTFFTSSPKIKFHKLYSL</sequence>
<dbReference type="Gene3D" id="1.20.1070.10">
    <property type="entry name" value="Rhodopsin 7-helix transmembrane proteins"/>
    <property type="match status" value="1"/>
</dbReference>
<dbReference type="AlphaFoldDB" id="A0A4V3SE52"/>
<keyword evidence="4" id="KW-1185">Reference proteome</keyword>
<evidence type="ECO:0000256" key="1">
    <source>
        <dbReference type="SAM" id="MobiDB-lite"/>
    </source>
</evidence>
<accession>A0A4V3SE52</accession>
<comment type="caution">
    <text evidence="3">The sequence shown here is derived from an EMBL/GenBank/DDBJ whole genome shotgun (WGS) entry which is preliminary data.</text>
</comment>
<dbReference type="Proteomes" id="UP000308267">
    <property type="component" value="Unassembled WGS sequence"/>
</dbReference>
<keyword evidence="2" id="KW-1133">Transmembrane helix</keyword>
<keyword evidence="2" id="KW-0812">Transmembrane</keyword>
<protein>
    <submittedName>
        <fullName evidence="3">Uncharacterized protein</fullName>
    </submittedName>
</protein>
<feature type="region of interest" description="Disordered" evidence="1">
    <location>
        <begin position="603"/>
        <end position="623"/>
    </location>
</feature>